<dbReference type="EMBL" id="JBHTMM010000026">
    <property type="protein sequence ID" value="MFD1308389.1"/>
    <property type="molecule type" value="Genomic_DNA"/>
</dbReference>
<dbReference type="SUPFAM" id="SSF55729">
    <property type="entry name" value="Acyl-CoA N-acyltransferases (Nat)"/>
    <property type="match status" value="1"/>
</dbReference>
<protein>
    <submittedName>
        <fullName evidence="4">Cyclophane-containing RiPP N-acetyltransferase HaaN</fullName>
        <ecNumber evidence="4">2.3.1.-</ecNumber>
    </submittedName>
</protein>
<keyword evidence="1 4" id="KW-0808">Transferase</keyword>
<accession>A0ABW3XIM1</accession>
<dbReference type="RefSeq" id="WP_381236169.1">
    <property type="nucleotide sequence ID" value="NZ_JBHSKH010000026.1"/>
</dbReference>
<dbReference type="PANTHER" id="PTHR10545:SF29">
    <property type="entry name" value="GH14572P-RELATED"/>
    <property type="match status" value="1"/>
</dbReference>
<dbReference type="InterPro" id="IPR051016">
    <property type="entry name" value="Diverse_Substrate_AcTransf"/>
</dbReference>
<evidence type="ECO:0000256" key="2">
    <source>
        <dbReference type="ARBA" id="ARBA00023315"/>
    </source>
</evidence>
<dbReference type="EC" id="2.3.1.-" evidence="4"/>
<dbReference type="Pfam" id="PF00583">
    <property type="entry name" value="Acetyltransf_1"/>
    <property type="match status" value="1"/>
</dbReference>
<evidence type="ECO:0000313" key="5">
    <source>
        <dbReference type="Proteomes" id="UP001597058"/>
    </source>
</evidence>
<dbReference type="InterPro" id="IPR000182">
    <property type="entry name" value="GNAT_dom"/>
</dbReference>
<name>A0ABW3XIM1_9ACTN</name>
<dbReference type="Proteomes" id="UP001597058">
    <property type="component" value="Unassembled WGS sequence"/>
</dbReference>
<keyword evidence="5" id="KW-1185">Reference proteome</keyword>
<sequence>MTVTIRPAEKSDVRGLAELIEEIEQFYGTTQAEIQPFDERQDQVEEALFGSPPLASALLVEDEAGHIVGLAAYSFLWPSAGSTHSLFLKELYVRDTLRRRGVGERLMNELRAIAAARPGCSRVEWMTDRDNPGARAFYKSLGFAEFDGKIVYRVDISNGLGGNSDRPGRAVT</sequence>
<reference evidence="5" key="1">
    <citation type="journal article" date="2019" name="Int. J. Syst. Evol. Microbiol.">
        <title>The Global Catalogue of Microorganisms (GCM) 10K type strain sequencing project: providing services to taxonomists for standard genome sequencing and annotation.</title>
        <authorList>
            <consortium name="The Broad Institute Genomics Platform"/>
            <consortium name="The Broad Institute Genome Sequencing Center for Infectious Disease"/>
            <person name="Wu L."/>
            <person name="Ma J."/>
        </authorList>
    </citation>
    <scope>NUCLEOTIDE SEQUENCE [LARGE SCALE GENOMIC DNA]</scope>
    <source>
        <strain evidence="5">CGMCC 4.7020</strain>
    </source>
</reference>
<dbReference type="InterPro" id="IPR016181">
    <property type="entry name" value="Acyl_CoA_acyltransferase"/>
</dbReference>
<dbReference type="PROSITE" id="PS51186">
    <property type="entry name" value="GNAT"/>
    <property type="match status" value="1"/>
</dbReference>
<organism evidence="4 5">
    <name type="scientific">Streptomyces kaempferi</name>
    <dbReference type="NCBI Taxonomy" id="333725"/>
    <lineage>
        <taxon>Bacteria</taxon>
        <taxon>Bacillati</taxon>
        <taxon>Actinomycetota</taxon>
        <taxon>Actinomycetes</taxon>
        <taxon>Kitasatosporales</taxon>
        <taxon>Streptomycetaceae</taxon>
        <taxon>Streptomyces</taxon>
    </lineage>
</organism>
<dbReference type="GO" id="GO:0016746">
    <property type="term" value="F:acyltransferase activity"/>
    <property type="evidence" value="ECO:0007669"/>
    <property type="project" value="UniProtKB-KW"/>
</dbReference>
<keyword evidence="2 4" id="KW-0012">Acyltransferase</keyword>
<dbReference type="PANTHER" id="PTHR10545">
    <property type="entry name" value="DIAMINE N-ACETYLTRANSFERASE"/>
    <property type="match status" value="1"/>
</dbReference>
<proteinExistence type="predicted"/>
<comment type="caution">
    <text evidence="4">The sequence shown here is derived from an EMBL/GenBank/DDBJ whole genome shotgun (WGS) entry which is preliminary data.</text>
</comment>
<evidence type="ECO:0000259" key="3">
    <source>
        <dbReference type="PROSITE" id="PS51186"/>
    </source>
</evidence>
<feature type="domain" description="N-acetyltransferase" evidence="3">
    <location>
        <begin position="3"/>
        <end position="157"/>
    </location>
</feature>
<dbReference type="NCBIfam" id="NF041716">
    <property type="entry name" value="HxA_phane_GNAT"/>
    <property type="match status" value="1"/>
</dbReference>
<gene>
    <name evidence="4" type="primary">haaN</name>
    <name evidence="4" type="ORF">ACFQ5X_21350</name>
</gene>
<evidence type="ECO:0000313" key="4">
    <source>
        <dbReference type="EMBL" id="MFD1308389.1"/>
    </source>
</evidence>
<dbReference type="Gene3D" id="3.40.630.30">
    <property type="match status" value="1"/>
</dbReference>
<evidence type="ECO:0000256" key="1">
    <source>
        <dbReference type="ARBA" id="ARBA00022679"/>
    </source>
</evidence>
<dbReference type="CDD" id="cd04301">
    <property type="entry name" value="NAT_SF"/>
    <property type="match status" value="1"/>
</dbReference>